<feature type="region of interest" description="Disordered" evidence="1">
    <location>
        <begin position="14"/>
        <end position="59"/>
    </location>
</feature>
<name>A0A377Z046_KLEPN</name>
<dbReference type="AlphaFoldDB" id="A0A377Z046"/>
<protein>
    <submittedName>
        <fullName evidence="2">Signal recognition particle-docking protein FtsY</fullName>
    </submittedName>
</protein>
<feature type="region of interest" description="Disordered" evidence="1">
    <location>
        <begin position="71"/>
        <end position="94"/>
    </location>
</feature>
<evidence type="ECO:0000313" key="2">
    <source>
        <dbReference type="EMBL" id="STU56916.1"/>
    </source>
</evidence>
<evidence type="ECO:0000256" key="1">
    <source>
        <dbReference type="SAM" id="MobiDB-lite"/>
    </source>
</evidence>
<evidence type="ECO:0000313" key="3">
    <source>
        <dbReference type="Proteomes" id="UP000254020"/>
    </source>
</evidence>
<sequence length="94" mass="10572">MAKEKKRGFFSWLGFGQKEQAQETETEQKVEEQQAVAEEIPAVETPAEPSAPKADPEAFAEDVVEVTETVVESEKAHLAEPASAQEEEWWKRLL</sequence>
<proteinExistence type="predicted"/>
<reference evidence="2 3" key="1">
    <citation type="submission" date="2018-06" db="EMBL/GenBank/DDBJ databases">
        <authorList>
            <consortium name="Pathogen Informatics"/>
            <person name="Doyle S."/>
        </authorList>
    </citation>
    <scope>NUCLEOTIDE SEQUENCE [LARGE SCALE GENOMIC DNA]</scope>
    <source>
        <strain evidence="2 3">NCTC9504</strain>
    </source>
</reference>
<accession>A0A377Z046</accession>
<dbReference type="EMBL" id="UGMA01000005">
    <property type="protein sequence ID" value="STU56916.1"/>
    <property type="molecule type" value="Genomic_DNA"/>
</dbReference>
<dbReference type="Proteomes" id="UP000254020">
    <property type="component" value="Unassembled WGS sequence"/>
</dbReference>
<gene>
    <name evidence="2" type="primary">ftsY_1</name>
    <name evidence="2" type="ORF">NCTC9504_00670</name>
</gene>
<organism evidence="2 3">
    <name type="scientific">Klebsiella pneumoniae subsp. pneumoniae</name>
    <dbReference type="NCBI Taxonomy" id="72407"/>
    <lineage>
        <taxon>Bacteria</taxon>
        <taxon>Pseudomonadati</taxon>
        <taxon>Pseudomonadota</taxon>
        <taxon>Gammaproteobacteria</taxon>
        <taxon>Enterobacterales</taxon>
        <taxon>Enterobacteriaceae</taxon>
        <taxon>Klebsiella/Raoultella group</taxon>
        <taxon>Klebsiella</taxon>
        <taxon>Klebsiella pneumoniae complex</taxon>
    </lineage>
</organism>